<proteinExistence type="predicted"/>
<feature type="chain" id="PRO_5030100335" evidence="1">
    <location>
        <begin position="21"/>
        <end position="293"/>
    </location>
</feature>
<dbReference type="Proteomes" id="UP000294599">
    <property type="component" value="Unassembled WGS sequence"/>
</dbReference>
<accession>A0A4S3KZF9</accession>
<reference evidence="3 4" key="1">
    <citation type="submission" date="2019-03" db="EMBL/GenBank/DDBJ databases">
        <title>Genomic Encyclopedia of Type Strains, Phase IV (KMG-IV): sequencing the most valuable type-strain genomes for metagenomic binning, comparative biology and taxonomic classification.</title>
        <authorList>
            <person name="Goeker M."/>
        </authorList>
    </citation>
    <scope>NUCLEOTIDE SEQUENCE [LARGE SCALE GENOMIC DNA]</scope>
    <source>
        <strain evidence="3 4">DSM 21944</strain>
    </source>
</reference>
<dbReference type="InterPro" id="IPR025164">
    <property type="entry name" value="Toastrack_DUF4097"/>
</dbReference>
<evidence type="ECO:0000256" key="1">
    <source>
        <dbReference type="SAM" id="SignalP"/>
    </source>
</evidence>
<organism evidence="3 4">
    <name type="scientific">Pseudofulvimonas gallinarii</name>
    <dbReference type="NCBI Taxonomy" id="634155"/>
    <lineage>
        <taxon>Bacteria</taxon>
        <taxon>Pseudomonadati</taxon>
        <taxon>Pseudomonadota</taxon>
        <taxon>Gammaproteobacteria</taxon>
        <taxon>Lysobacterales</taxon>
        <taxon>Rhodanobacteraceae</taxon>
        <taxon>Pseudofulvimonas</taxon>
    </lineage>
</organism>
<keyword evidence="1" id="KW-0732">Signal</keyword>
<dbReference type="AlphaFoldDB" id="A0A4S3KZF9"/>
<dbReference type="EMBL" id="SMAF01000006">
    <property type="protein sequence ID" value="TCS99175.1"/>
    <property type="molecule type" value="Genomic_DNA"/>
</dbReference>
<evidence type="ECO:0000259" key="2">
    <source>
        <dbReference type="Pfam" id="PF13349"/>
    </source>
</evidence>
<protein>
    <submittedName>
        <fullName evidence="3">Putative adhesin</fullName>
    </submittedName>
</protein>
<evidence type="ECO:0000313" key="4">
    <source>
        <dbReference type="Proteomes" id="UP000294599"/>
    </source>
</evidence>
<sequence length="293" mass="30078">MLDRIALLLLLSAATAGARAGTPIDETRPGQAGMHLRVESVAGSVRLTPGSDSQVVIRGTLGDGSKPLRIDGDGSRLSIQVEAESNGWGSRMAPSTLEIEVPSTARVEINTVSADVGVSGIGGSEARIETVSGAIDYRGSGERVRLKTVSGRIHGEGSGRHWTVGSVSGSITMPEASGELDVESISGTIDVAFRPASRVHVETVSGRIEATGVLADGGDIDMQSVSGALNLRLSGQTDARIQAKTFSGKVESDFGTVERGGFGGGYSLDTRVGSGAGTVRVESFSGKVTIRGN</sequence>
<dbReference type="RefSeq" id="WP_123521414.1">
    <property type="nucleotide sequence ID" value="NZ_JBHLWF010000031.1"/>
</dbReference>
<comment type="caution">
    <text evidence="3">The sequence shown here is derived from an EMBL/GenBank/DDBJ whole genome shotgun (WGS) entry which is preliminary data.</text>
</comment>
<dbReference type="Pfam" id="PF13349">
    <property type="entry name" value="DUF4097"/>
    <property type="match status" value="1"/>
</dbReference>
<dbReference type="OrthoDB" id="7056452at2"/>
<name>A0A4S3KZF9_9GAMM</name>
<evidence type="ECO:0000313" key="3">
    <source>
        <dbReference type="EMBL" id="TCS99175.1"/>
    </source>
</evidence>
<gene>
    <name evidence="3" type="ORF">EDC25_10613</name>
</gene>
<keyword evidence="4" id="KW-1185">Reference proteome</keyword>
<feature type="signal peptide" evidence="1">
    <location>
        <begin position="1"/>
        <end position="20"/>
    </location>
</feature>
<feature type="domain" description="DUF4097" evidence="2">
    <location>
        <begin position="36"/>
        <end position="290"/>
    </location>
</feature>